<feature type="transmembrane region" description="Helical" evidence="5">
    <location>
        <begin position="117"/>
        <end position="137"/>
    </location>
</feature>
<comment type="subcellular location">
    <subcellularLocation>
        <location evidence="1">Membrane</location>
        <topology evidence="1">Multi-pass membrane protein</topology>
    </subcellularLocation>
</comment>
<gene>
    <name evidence="7" type="ORF">UFOPK1493_01045</name>
</gene>
<name>A0A6J6CKH9_9ZZZZ</name>
<reference evidence="7" key="1">
    <citation type="submission" date="2020-05" db="EMBL/GenBank/DDBJ databases">
        <authorList>
            <person name="Chiriac C."/>
            <person name="Salcher M."/>
            <person name="Ghai R."/>
            <person name="Kavagutti S V."/>
        </authorList>
    </citation>
    <scope>NUCLEOTIDE SEQUENCE</scope>
</reference>
<protein>
    <submittedName>
        <fullName evidence="7">Unannotated protein</fullName>
    </submittedName>
</protein>
<feature type="transmembrane region" description="Helical" evidence="5">
    <location>
        <begin position="214"/>
        <end position="231"/>
    </location>
</feature>
<feature type="transmembrane region" description="Helical" evidence="5">
    <location>
        <begin position="348"/>
        <end position="371"/>
    </location>
</feature>
<dbReference type="Pfam" id="PF00083">
    <property type="entry name" value="Sugar_tr"/>
    <property type="match status" value="1"/>
</dbReference>
<sequence>MLRSPRRVIRHWAPSEIERATRPRDHLVAERAVAPVAPVDGARVLEFEQAEGPFRDYRRTVEVRDDRVVDTTTYRLDIPWFGWLFQWPVRRALRHRSAGHGVPPRWAPPDRLTPRQVMVLGLLAAVSMPSAFVNTLFTQTVNFAADDFGISEQGQGVAGVIVRCGIVLALPFAVLADRLGRRRMILLLAWLAPTLASLGSLAPNFWVLTATQTVARPLGIALDLLIAVVAAEEMPRNSRAYAVSVLAMASGLGAGVAVMSLPLADLGADGWRFVYVVALVWLASAVTATRKLTETPRFEHIVEAHQVGRAHVDKRRFAIVAGVAFLANLFIAPASYFQNRYLDDVRGYSAASIAVFTLATATPASIGFVLGGRLADMAGRRRVLATSIPIATTGLVLSFNVGGPLMWAAAFVGGLVAGIAYPAFSVYRTELFPTARRGQAGGFIVAMALVGGSIGLLLAGFLIDHGWSYGRTMAVLALAQLVTATIVYVTYPETAHRSLEEINPEDA</sequence>
<keyword evidence="4 5" id="KW-0472">Membrane</keyword>
<feature type="transmembrane region" description="Helical" evidence="5">
    <location>
        <begin position="243"/>
        <end position="264"/>
    </location>
</feature>
<dbReference type="PANTHER" id="PTHR23508">
    <property type="entry name" value="CARBOXYLIC ACID TRANSPORTER PROTEIN HOMOLOG"/>
    <property type="match status" value="1"/>
</dbReference>
<dbReference type="InterPro" id="IPR005828">
    <property type="entry name" value="MFS_sugar_transport-like"/>
</dbReference>
<dbReference type="InterPro" id="IPR011701">
    <property type="entry name" value="MFS"/>
</dbReference>
<feature type="transmembrane region" description="Helical" evidence="5">
    <location>
        <begin position="317"/>
        <end position="336"/>
    </location>
</feature>
<dbReference type="PANTHER" id="PTHR23508:SF10">
    <property type="entry name" value="CARBOXYLIC ACID TRANSPORTER PROTEIN HOMOLOG"/>
    <property type="match status" value="1"/>
</dbReference>
<proteinExistence type="predicted"/>
<dbReference type="InterPro" id="IPR020846">
    <property type="entry name" value="MFS_dom"/>
</dbReference>
<evidence type="ECO:0000256" key="5">
    <source>
        <dbReference type="SAM" id="Phobius"/>
    </source>
</evidence>
<keyword evidence="3 5" id="KW-1133">Transmembrane helix</keyword>
<evidence type="ECO:0000259" key="6">
    <source>
        <dbReference type="PROSITE" id="PS50850"/>
    </source>
</evidence>
<dbReference type="InterPro" id="IPR036259">
    <property type="entry name" value="MFS_trans_sf"/>
</dbReference>
<dbReference type="SUPFAM" id="SSF103473">
    <property type="entry name" value="MFS general substrate transporter"/>
    <property type="match status" value="1"/>
</dbReference>
<feature type="domain" description="Major facilitator superfamily (MFS) profile" evidence="6">
    <location>
        <begin position="119"/>
        <end position="495"/>
    </location>
</feature>
<evidence type="ECO:0000256" key="3">
    <source>
        <dbReference type="ARBA" id="ARBA00022989"/>
    </source>
</evidence>
<feature type="transmembrane region" description="Helical" evidence="5">
    <location>
        <begin position="469"/>
        <end position="491"/>
    </location>
</feature>
<dbReference type="Gene3D" id="1.20.1250.20">
    <property type="entry name" value="MFS general substrate transporter like domains"/>
    <property type="match status" value="2"/>
</dbReference>
<feature type="transmembrane region" description="Helical" evidence="5">
    <location>
        <begin position="157"/>
        <end position="175"/>
    </location>
</feature>
<dbReference type="Pfam" id="PF07690">
    <property type="entry name" value="MFS_1"/>
    <property type="match status" value="1"/>
</dbReference>
<dbReference type="GO" id="GO:0046943">
    <property type="term" value="F:carboxylic acid transmembrane transporter activity"/>
    <property type="evidence" value="ECO:0007669"/>
    <property type="project" value="TreeGrafter"/>
</dbReference>
<accession>A0A6J6CKH9</accession>
<dbReference type="EMBL" id="CAEZSR010000027">
    <property type="protein sequence ID" value="CAB4550819.1"/>
    <property type="molecule type" value="Genomic_DNA"/>
</dbReference>
<evidence type="ECO:0000256" key="1">
    <source>
        <dbReference type="ARBA" id="ARBA00004141"/>
    </source>
</evidence>
<evidence type="ECO:0000313" key="7">
    <source>
        <dbReference type="EMBL" id="CAB4550819.1"/>
    </source>
</evidence>
<feature type="transmembrane region" description="Helical" evidence="5">
    <location>
        <begin position="407"/>
        <end position="428"/>
    </location>
</feature>
<evidence type="ECO:0000256" key="2">
    <source>
        <dbReference type="ARBA" id="ARBA00022692"/>
    </source>
</evidence>
<dbReference type="PROSITE" id="PS00216">
    <property type="entry name" value="SUGAR_TRANSPORT_1"/>
    <property type="match status" value="1"/>
</dbReference>
<feature type="transmembrane region" description="Helical" evidence="5">
    <location>
        <begin position="270"/>
        <end position="288"/>
    </location>
</feature>
<feature type="transmembrane region" description="Helical" evidence="5">
    <location>
        <begin position="440"/>
        <end position="463"/>
    </location>
</feature>
<dbReference type="PROSITE" id="PS50850">
    <property type="entry name" value="MFS"/>
    <property type="match status" value="1"/>
</dbReference>
<dbReference type="GO" id="GO:0005886">
    <property type="term" value="C:plasma membrane"/>
    <property type="evidence" value="ECO:0007669"/>
    <property type="project" value="TreeGrafter"/>
</dbReference>
<keyword evidence="2 5" id="KW-0812">Transmembrane</keyword>
<feature type="transmembrane region" description="Helical" evidence="5">
    <location>
        <begin position="187"/>
        <end position="208"/>
    </location>
</feature>
<feature type="transmembrane region" description="Helical" evidence="5">
    <location>
        <begin position="383"/>
        <end position="401"/>
    </location>
</feature>
<dbReference type="InterPro" id="IPR005829">
    <property type="entry name" value="Sugar_transporter_CS"/>
</dbReference>
<dbReference type="AlphaFoldDB" id="A0A6J6CKH9"/>
<evidence type="ECO:0000256" key="4">
    <source>
        <dbReference type="ARBA" id="ARBA00023136"/>
    </source>
</evidence>
<organism evidence="7">
    <name type="scientific">freshwater metagenome</name>
    <dbReference type="NCBI Taxonomy" id="449393"/>
    <lineage>
        <taxon>unclassified sequences</taxon>
        <taxon>metagenomes</taxon>
        <taxon>ecological metagenomes</taxon>
    </lineage>
</organism>